<comment type="similarity">
    <text evidence="1">Belongs to the enoyl-CoA hydratase/isomerase family.</text>
</comment>
<protein>
    <submittedName>
        <fullName evidence="2">Enoyl-CoA hydratase/isomerase family protein</fullName>
    </submittedName>
</protein>
<evidence type="ECO:0000313" key="3">
    <source>
        <dbReference type="Proteomes" id="UP000273119"/>
    </source>
</evidence>
<dbReference type="Gene3D" id="3.90.226.10">
    <property type="entry name" value="2-enoyl-CoA Hydratase, Chain A, domain 1"/>
    <property type="match status" value="1"/>
</dbReference>
<sequence>MVSQAPTLTSVVEQGIATVTINDPGRRNALTPATLRALIRDCERLDADPAVRVLAVRGHGADFSAGVAIDHLEEALLGAPDGGLLTAACRALARVRVPTLALLRGVCMGGAWQLAASADMSLAAQDVRVAITPAKLGLILPEPGVRLLARRVGLDRARYLLFTGDEVSSARAEAWGLVTQVVPASEFDAAAAGWCARLRDRSDFTQAAVGCLLAEEPISAGPDGNFARYWAALAGSEDLALGTDAFARKESPQFTWRRQ</sequence>
<reference evidence="2 3" key="1">
    <citation type="submission" date="2018-07" db="EMBL/GenBank/DDBJ databases">
        <title>Arthrobacter sp. nov., isolated from raw cow's milk with high bacterial count.</title>
        <authorList>
            <person name="Hahne J."/>
            <person name="Isele D."/>
            <person name="Lipski A."/>
        </authorList>
    </citation>
    <scope>NUCLEOTIDE SEQUENCE [LARGE SCALE GENOMIC DNA]</scope>
    <source>
        <strain evidence="2 3">JZ R-183</strain>
    </source>
</reference>
<organism evidence="2 3">
    <name type="scientific">Galactobacter caseinivorans</name>
    <dbReference type="NCBI Taxonomy" id="2676123"/>
    <lineage>
        <taxon>Bacteria</taxon>
        <taxon>Bacillati</taxon>
        <taxon>Actinomycetota</taxon>
        <taxon>Actinomycetes</taxon>
        <taxon>Micrococcales</taxon>
        <taxon>Micrococcaceae</taxon>
        <taxon>Galactobacter</taxon>
    </lineage>
</organism>
<evidence type="ECO:0000256" key="1">
    <source>
        <dbReference type="ARBA" id="ARBA00005254"/>
    </source>
</evidence>
<proteinExistence type="inferred from homology"/>
<dbReference type="InterPro" id="IPR014748">
    <property type="entry name" value="Enoyl-CoA_hydra_C"/>
</dbReference>
<dbReference type="InterPro" id="IPR029045">
    <property type="entry name" value="ClpP/crotonase-like_dom_sf"/>
</dbReference>
<dbReference type="SUPFAM" id="SSF52096">
    <property type="entry name" value="ClpP/crotonase"/>
    <property type="match status" value="1"/>
</dbReference>
<dbReference type="Proteomes" id="UP000273119">
    <property type="component" value="Unassembled WGS sequence"/>
</dbReference>
<comment type="caution">
    <text evidence="2">The sequence shown here is derived from an EMBL/GenBank/DDBJ whole genome shotgun (WGS) entry which is preliminary data.</text>
</comment>
<dbReference type="Pfam" id="PF00378">
    <property type="entry name" value="ECH_1"/>
    <property type="match status" value="1"/>
</dbReference>
<evidence type="ECO:0000313" key="2">
    <source>
        <dbReference type="EMBL" id="RKW69972.1"/>
    </source>
</evidence>
<dbReference type="EMBL" id="QQXL01000006">
    <property type="protein sequence ID" value="RKW69972.1"/>
    <property type="molecule type" value="Genomic_DNA"/>
</dbReference>
<dbReference type="CDD" id="cd06558">
    <property type="entry name" value="crotonase-like"/>
    <property type="match status" value="1"/>
</dbReference>
<gene>
    <name evidence="2" type="ORF">DWQ67_10965</name>
</gene>
<keyword evidence="3" id="KW-1185">Reference proteome</keyword>
<dbReference type="InterPro" id="IPR001753">
    <property type="entry name" value="Enoyl-CoA_hydra/iso"/>
</dbReference>
<dbReference type="PANTHER" id="PTHR42964:SF1">
    <property type="entry name" value="POLYKETIDE BIOSYNTHESIS ENOYL-COA HYDRATASE PKSH-RELATED"/>
    <property type="match status" value="1"/>
</dbReference>
<dbReference type="PANTHER" id="PTHR42964">
    <property type="entry name" value="ENOYL-COA HYDRATASE"/>
    <property type="match status" value="1"/>
</dbReference>
<dbReference type="Gene3D" id="1.10.12.10">
    <property type="entry name" value="Lyase 2-enoyl-coa Hydratase, Chain A, domain 2"/>
    <property type="match status" value="1"/>
</dbReference>
<dbReference type="GO" id="GO:0016853">
    <property type="term" value="F:isomerase activity"/>
    <property type="evidence" value="ECO:0007669"/>
    <property type="project" value="UniProtKB-KW"/>
</dbReference>
<dbReference type="InterPro" id="IPR051683">
    <property type="entry name" value="Enoyl-CoA_Hydratase/Isomerase"/>
</dbReference>
<keyword evidence="2" id="KW-0413">Isomerase</keyword>
<dbReference type="AlphaFoldDB" id="A0A496PHL6"/>
<name>A0A496PHL6_9MICC</name>
<accession>A0A496PHL6</accession>